<evidence type="ECO:0000313" key="1">
    <source>
        <dbReference type="EMBL" id="GIY68404.1"/>
    </source>
</evidence>
<protein>
    <submittedName>
        <fullName evidence="1">Uncharacterized protein</fullName>
    </submittedName>
</protein>
<comment type="caution">
    <text evidence="1">The sequence shown here is derived from an EMBL/GenBank/DDBJ whole genome shotgun (WGS) entry which is preliminary data.</text>
</comment>
<keyword evidence="2" id="KW-1185">Reference proteome</keyword>
<proteinExistence type="predicted"/>
<sequence>MRSKDVKGRTEKKCPVGPISAFSVFAIDSIDLRFSKCTHSVTLSYHEFLPQCAQEVAKLGVKEVLSEEKNSGTQKEKKILIYSGIGRRKDKNEIYYSRKKENNRTRKKERKSCILNIV</sequence>
<evidence type="ECO:0000313" key="2">
    <source>
        <dbReference type="Proteomes" id="UP001054945"/>
    </source>
</evidence>
<dbReference type="Proteomes" id="UP001054945">
    <property type="component" value="Unassembled WGS sequence"/>
</dbReference>
<dbReference type="EMBL" id="BPLR01014373">
    <property type="protein sequence ID" value="GIY68404.1"/>
    <property type="molecule type" value="Genomic_DNA"/>
</dbReference>
<name>A0AAV4VFI1_CAEEX</name>
<reference evidence="1 2" key="1">
    <citation type="submission" date="2021-06" db="EMBL/GenBank/DDBJ databases">
        <title>Caerostris extrusa draft genome.</title>
        <authorList>
            <person name="Kono N."/>
            <person name="Arakawa K."/>
        </authorList>
    </citation>
    <scope>NUCLEOTIDE SEQUENCE [LARGE SCALE GENOMIC DNA]</scope>
</reference>
<dbReference type="AlphaFoldDB" id="A0AAV4VFI1"/>
<gene>
    <name evidence="1" type="ORF">CEXT_74491</name>
</gene>
<organism evidence="1 2">
    <name type="scientific">Caerostris extrusa</name>
    <name type="common">Bark spider</name>
    <name type="synonym">Caerostris bankana</name>
    <dbReference type="NCBI Taxonomy" id="172846"/>
    <lineage>
        <taxon>Eukaryota</taxon>
        <taxon>Metazoa</taxon>
        <taxon>Ecdysozoa</taxon>
        <taxon>Arthropoda</taxon>
        <taxon>Chelicerata</taxon>
        <taxon>Arachnida</taxon>
        <taxon>Araneae</taxon>
        <taxon>Araneomorphae</taxon>
        <taxon>Entelegynae</taxon>
        <taxon>Araneoidea</taxon>
        <taxon>Araneidae</taxon>
        <taxon>Caerostris</taxon>
    </lineage>
</organism>
<accession>A0AAV4VFI1</accession>